<evidence type="ECO:0000259" key="1">
    <source>
        <dbReference type="PROSITE" id="PS50112"/>
    </source>
</evidence>
<keyword evidence="6" id="KW-1185">Reference proteome</keyword>
<dbReference type="InterPro" id="IPR000700">
    <property type="entry name" value="PAS-assoc_C"/>
</dbReference>
<dbReference type="NCBIfam" id="TIGR00229">
    <property type="entry name" value="sensory_box"/>
    <property type="match status" value="2"/>
</dbReference>
<comment type="caution">
    <text evidence="5">The sequence shown here is derived from an EMBL/GenBank/DDBJ whole genome shotgun (WGS) entry which is preliminary data.</text>
</comment>
<feature type="domain" description="PAS" evidence="1">
    <location>
        <begin position="37"/>
        <end position="78"/>
    </location>
</feature>
<dbReference type="InterPro" id="IPR001610">
    <property type="entry name" value="PAC"/>
</dbReference>
<dbReference type="EMBL" id="JPVN01000002">
    <property type="protein sequence ID" value="KGR80273.1"/>
    <property type="molecule type" value="Genomic_DNA"/>
</dbReference>
<sequence length="703" mass="80634">MLTKHPIPLNNIEEINEQLKVLLDKEYALDKSAIVGVTDRQGIITYVNDLFCELSQFSREELIGKRHNIINSGYHPKEFFKEMWKTIGQGHIWTGEIKNKRKDGSYYWVHATIVPFLNENGIPYQYISIRTDITKEKLLKEEVIKSNEKYRLIAENSVNLISLIDVDGNLDYVSPSFEKILQFNLSKLEKSNLFELIHPNDIKSFKRDLESFIAKKKTIDCECRLLTKQGDYIEVEVVISKIEKSQYGSTKELILVVMRDISTKKAIEKKIHHLAYHDSLTDFPNRRSFMNQLRNVLLDRNNSKYNMSILFIDLDNFKNINDQLGHDIGDSILKKAADTIRNTIRPTDVAARMGGDEFIVMLKNVKNNEETSEIINRIMTNFRAGFSVDGEEQVVTCSIGVANYPEHGQSAEELIKNAANALTLVKTGTKNDYLFFNKTIEYQSIERRLLESAFRIALKEKQFYLEYQPKINLKSDQIIGMEALVRWNHPDLGTIPPGKFISLAEETGLIIPLGEWILYEGCRQAKEWQDKGLDNLVISINVSVRQLEDPEFAKKLTQILEETKLAPEFLEIELTESVFADIQNTISILQEIRAIGVQVSVDDFGTGYSSLSYIKHLPIDTLKIDASFVRDIHVNEESRAIVRAIIHIANSIGLKVIAEGIELQDQATELSIEGCRFGQGYYYSRPLKIEAFEQFMQKRLVTI</sequence>
<dbReference type="SUPFAM" id="SSF55785">
    <property type="entry name" value="PYP-like sensor domain (PAS domain)"/>
    <property type="match status" value="2"/>
</dbReference>
<dbReference type="Gene3D" id="3.30.70.270">
    <property type="match status" value="1"/>
</dbReference>
<proteinExistence type="predicted"/>
<dbReference type="CDD" id="cd01948">
    <property type="entry name" value="EAL"/>
    <property type="match status" value="1"/>
</dbReference>
<dbReference type="FunFam" id="3.30.70.270:FF:000001">
    <property type="entry name" value="Diguanylate cyclase domain protein"/>
    <property type="match status" value="1"/>
</dbReference>
<name>A0A0A3IBW4_9BACL</name>
<dbReference type="PANTHER" id="PTHR44757:SF2">
    <property type="entry name" value="BIOFILM ARCHITECTURE MAINTENANCE PROTEIN MBAA"/>
    <property type="match status" value="1"/>
</dbReference>
<organism evidence="5 6">
    <name type="scientific">Ureibacillus manganicus DSM 26584</name>
    <dbReference type="NCBI Taxonomy" id="1384049"/>
    <lineage>
        <taxon>Bacteria</taxon>
        <taxon>Bacillati</taxon>
        <taxon>Bacillota</taxon>
        <taxon>Bacilli</taxon>
        <taxon>Bacillales</taxon>
        <taxon>Caryophanaceae</taxon>
        <taxon>Ureibacillus</taxon>
    </lineage>
</organism>
<feature type="domain" description="PAS" evidence="1">
    <location>
        <begin position="146"/>
        <end position="216"/>
    </location>
</feature>
<dbReference type="InterPro" id="IPR052155">
    <property type="entry name" value="Biofilm_reg_signaling"/>
</dbReference>
<dbReference type="InterPro" id="IPR043128">
    <property type="entry name" value="Rev_trsase/Diguanyl_cyclase"/>
</dbReference>
<dbReference type="PANTHER" id="PTHR44757">
    <property type="entry name" value="DIGUANYLATE CYCLASE DGCP"/>
    <property type="match status" value="1"/>
</dbReference>
<dbReference type="Pfam" id="PF13426">
    <property type="entry name" value="PAS_9"/>
    <property type="match status" value="1"/>
</dbReference>
<dbReference type="SMART" id="SM00267">
    <property type="entry name" value="GGDEF"/>
    <property type="match status" value="1"/>
</dbReference>
<feature type="domain" description="PAC" evidence="2">
    <location>
        <begin position="93"/>
        <end position="145"/>
    </location>
</feature>
<dbReference type="Proteomes" id="UP000030416">
    <property type="component" value="Unassembled WGS sequence"/>
</dbReference>
<dbReference type="SMART" id="SM00086">
    <property type="entry name" value="PAC"/>
    <property type="match status" value="2"/>
</dbReference>
<dbReference type="PROSITE" id="PS50887">
    <property type="entry name" value="GGDEF"/>
    <property type="match status" value="1"/>
</dbReference>
<dbReference type="Gene3D" id="3.20.20.450">
    <property type="entry name" value="EAL domain"/>
    <property type="match status" value="1"/>
</dbReference>
<dbReference type="SUPFAM" id="SSF141868">
    <property type="entry name" value="EAL domain-like"/>
    <property type="match status" value="1"/>
</dbReference>
<dbReference type="Gene3D" id="3.30.450.20">
    <property type="entry name" value="PAS domain"/>
    <property type="match status" value="2"/>
</dbReference>
<evidence type="ECO:0000259" key="2">
    <source>
        <dbReference type="PROSITE" id="PS50113"/>
    </source>
</evidence>
<dbReference type="CDD" id="cd01949">
    <property type="entry name" value="GGDEF"/>
    <property type="match status" value="1"/>
</dbReference>
<evidence type="ECO:0000259" key="4">
    <source>
        <dbReference type="PROSITE" id="PS50887"/>
    </source>
</evidence>
<dbReference type="eggNOG" id="COG5001">
    <property type="taxonomic scope" value="Bacteria"/>
</dbReference>
<dbReference type="CDD" id="cd00130">
    <property type="entry name" value="PAS"/>
    <property type="match status" value="2"/>
</dbReference>
<dbReference type="SMART" id="SM00091">
    <property type="entry name" value="PAS"/>
    <property type="match status" value="2"/>
</dbReference>
<evidence type="ECO:0000313" key="5">
    <source>
        <dbReference type="EMBL" id="KGR80273.1"/>
    </source>
</evidence>
<dbReference type="InterPro" id="IPR013655">
    <property type="entry name" value="PAS_fold_3"/>
</dbReference>
<dbReference type="Pfam" id="PF00563">
    <property type="entry name" value="EAL"/>
    <property type="match status" value="1"/>
</dbReference>
<dbReference type="FunFam" id="3.20.20.450:FF:000001">
    <property type="entry name" value="Cyclic di-GMP phosphodiesterase yahA"/>
    <property type="match status" value="1"/>
</dbReference>
<evidence type="ECO:0000313" key="6">
    <source>
        <dbReference type="Proteomes" id="UP000030416"/>
    </source>
</evidence>
<dbReference type="InterPro" id="IPR000014">
    <property type="entry name" value="PAS"/>
</dbReference>
<feature type="domain" description="EAL" evidence="3">
    <location>
        <begin position="447"/>
        <end position="700"/>
    </location>
</feature>
<dbReference type="Pfam" id="PF08447">
    <property type="entry name" value="PAS_3"/>
    <property type="match status" value="1"/>
</dbReference>
<dbReference type="PROSITE" id="PS50883">
    <property type="entry name" value="EAL"/>
    <property type="match status" value="1"/>
</dbReference>
<dbReference type="InterPro" id="IPR001633">
    <property type="entry name" value="EAL_dom"/>
</dbReference>
<gene>
    <name evidence="5" type="ORF">CD29_02660</name>
</gene>
<dbReference type="STRING" id="1384049.CD29_02660"/>
<evidence type="ECO:0000259" key="3">
    <source>
        <dbReference type="PROSITE" id="PS50883"/>
    </source>
</evidence>
<dbReference type="SMART" id="SM00052">
    <property type="entry name" value="EAL"/>
    <property type="match status" value="1"/>
</dbReference>
<dbReference type="RefSeq" id="WP_036182507.1">
    <property type="nucleotide sequence ID" value="NZ_AVDA01000002.1"/>
</dbReference>
<dbReference type="OrthoDB" id="9759607at2"/>
<reference evidence="5 6" key="1">
    <citation type="submission" date="2014-02" db="EMBL/GenBank/DDBJ databases">
        <title>Draft genome sequence of Lysinibacillus manganicus DSM 26584T.</title>
        <authorList>
            <person name="Zhang F."/>
            <person name="Wang G."/>
            <person name="Zhang L."/>
        </authorList>
    </citation>
    <scope>NUCLEOTIDE SEQUENCE [LARGE SCALE GENOMIC DNA]</scope>
    <source>
        <strain evidence="5 6">DSM 26584</strain>
    </source>
</reference>
<dbReference type="NCBIfam" id="TIGR00254">
    <property type="entry name" value="GGDEF"/>
    <property type="match status" value="1"/>
</dbReference>
<dbReference type="InterPro" id="IPR035919">
    <property type="entry name" value="EAL_sf"/>
</dbReference>
<dbReference type="InterPro" id="IPR000160">
    <property type="entry name" value="GGDEF_dom"/>
</dbReference>
<dbReference type="Pfam" id="PF00990">
    <property type="entry name" value="GGDEF"/>
    <property type="match status" value="1"/>
</dbReference>
<dbReference type="InterPro" id="IPR035965">
    <property type="entry name" value="PAS-like_dom_sf"/>
</dbReference>
<dbReference type="AlphaFoldDB" id="A0A0A3IBW4"/>
<dbReference type="PROSITE" id="PS50112">
    <property type="entry name" value="PAS"/>
    <property type="match status" value="2"/>
</dbReference>
<dbReference type="InterPro" id="IPR029787">
    <property type="entry name" value="Nucleotide_cyclase"/>
</dbReference>
<dbReference type="SUPFAM" id="SSF55073">
    <property type="entry name" value="Nucleotide cyclase"/>
    <property type="match status" value="1"/>
</dbReference>
<protein>
    <submittedName>
        <fullName evidence="5">Signal peptide protein</fullName>
    </submittedName>
</protein>
<dbReference type="PROSITE" id="PS50113">
    <property type="entry name" value="PAC"/>
    <property type="match status" value="1"/>
</dbReference>
<feature type="domain" description="GGDEF" evidence="4">
    <location>
        <begin position="305"/>
        <end position="438"/>
    </location>
</feature>
<accession>A0A0A3IBW4</accession>